<dbReference type="PANTHER" id="PTHR43774">
    <property type="entry name" value="PEPTIDE METHIONINE SULFOXIDE REDUCTASE"/>
    <property type="match status" value="1"/>
</dbReference>
<feature type="signal peptide" evidence="5">
    <location>
        <begin position="1"/>
        <end position="19"/>
    </location>
</feature>
<dbReference type="Proteomes" id="UP000005113">
    <property type="component" value="Unassembled WGS sequence"/>
</dbReference>
<dbReference type="GO" id="GO:0033744">
    <property type="term" value="F:L-methionine:thioredoxin-disulfide S-oxidoreductase activity"/>
    <property type="evidence" value="ECO:0007669"/>
    <property type="project" value="RHEA"/>
</dbReference>
<dbReference type="InterPro" id="IPR002569">
    <property type="entry name" value="Met_Sox_Rdtase_MsrA_dom"/>
</dbReference>
<proteinExistence type="inferred from homology"/>
<dbReference type="HAMAP" id="MF_01401">
    <property type="entry name" value="MsrA"/>
    <property type="match status" value="1"/>
</dbReference>
<comment type="catalytic activity">
    <reaction evidence="3 4">
        <text>[thioredoxin]-disulfide + L-methionine + H2O = L-methionine (S)-S-oxide + [thioredoxin]-dithiol</text>
        <dbReference type="Rhea" id="RHEA:19993"/>
        <dbReference type="Rhea" id="RHEA-COMP:10698"/>
        <dbReference type="Rhea" id="RHEA-COMP:10700"/>
        <dbReference type="ChEBI" id="CHEBI:15377"/>
        <dbReference type="ChEBI" id="CHEBI:29950"/>
        <dbReference type="ChEBI" id="CHEBI:50058"/>
        <dbReference type="ChEBI" id="CHEBI:57844"/>
        <dbReference type="ChEBI" id="CHEBI:58772"/>
        <dbReference type="EC" id="1.8.4.11"/>
    </reaction>
</comment>
<dbReference type="EC" id="1.8.4.11" evidence="4"/>
<dbReference type="AlphaFoldDB" id="J1I1F8"/>
<reference evidence="8" key="1">
    <citation type="journal article" date="2012" name="Stand. Genomic Sci.">
        <title>Permanent draft genome sequence of the gliding predator Saprospira grandis strain Sa g1 (= HR1).</title>
        <authorList>
            <person name="Mavromatis K."/>
            <person name="Chertkov O."/>
            <person name="Lapidus A."/>
            <person name="Nolan M."/>
            <person name="Lucas S."/>
            <person name="Tice H."/>
            <person name="Del Rio T.G."/>
            <person name="Cheng J.F."/>
            <person name="Han C."/>
            <person name="Tapia R."/>
            <person name="Bruce D."/>
            <person name="Goodwin L.A."/>
            <person name="Pitluck S."/>
            <person name="Huntemann M."/>
            <person name="Liolios K."/>
            <person name="Pagani I."/>
            <person name="Ivanova N."/>
            <person name="Mikhailova N."/>
            <person name="Pati A."/>
            <person name="Chen A."/>
            <person name="Palaniappan K."/>
            <person name="Land M."/>
            <person name="Brambilla E.M."/>
            <person name="Rohde M."/>
            <person name="Spring S."/>
            <person name="Goker M."/>
            <person name="Detter J.C."/>
            <person name="Bristow J."/>
            <person name="Eisen J.A."/>
            <person name="Markowitz V."/>
            <person name="Hugenholtz P."/>
            <person name="Kyrpides N.C."/>
            <person name="Klenk H.P."/>
            <person name="Woyke T."/>
        </authorList>
    </citation>
    <scope>NUCLEOTIDE SEQUENCE [LARGE SCALE GENOMIC DNA]</scope>
    <source>
        <strain evidence="8">DSM 2844</strain>
    </source>
</reference>
<dbReference type="PANTHER" id="PTHR43774:SF1">
    <property type="entry name" value="PEPTIDE METHIONINE SULFOXIDE REDUCTASE MSRA 2"/>
    <property type="match status" value="1"/>
</dbReference>
<dbReference type="HOGENOM" id="CLU_031040_10_0_10"/>
<comment type="catalytic activity">
    <reaction evidence="2 4">
        <text>L-methionyl-[protein] + [thioredoxin]-disulfide + H2O = L-methionyl-(S)-S-oxide-[protein] + [thioredoxin]-dithiol</text>
        <dbReference type="Rhea" id="RHEA:14217"/>
        <dbReference type="Rhea" id="RHEA-COMP:10698"/>
        <dbReference type="Rhea" id="RHEA-COMP:10700"/>
        <dbReference type="Rhea" id="RHEA-COMP:12313"/>
        <dbReference type="Rhea" id="RHEA-COMP:12315"/>
        <dbReference type="ChEBI" id="CHEBI:15377"/>
        <dbReference type="ChEBI" id="CHEBI:16044"/>
        <dbReference type="ChEBI" id="CHEBI:29950"/>
        <dbReference type="ChEBI" id="CHEBI:44120"/>
        <dbReference type="ChEBI" id="CHEBI:50058"/>
        <dbReference type="EC" id="1.8.4.11"/>
    </reaction>
</comment>
<evidence type="ECO:0000313" key="7">
    <source>
        <dbReference type="EMBL" id="EJF52103.1"/>
    </source>
</evidence>
<keyword evidence="1 4" id="KW-0560">Oxidoreductase</keyword>
<sequence>MWKPLFSLVVSVLILCQYACGPANSPAVVGASDKTVESMEGLAVATLGAGCFWCVEAIFQDLKGVKKVVSGYAGGQVENPTYKAVCAGTTGHAEVVQITFDPEVLSYTDLLEVFFFTHDPTTLNRQGNDVGTQYRSAIFYHSEEQKAAAEKVKAKMAVEFSDPIVTEVVAFDRFYSAEDYHQDYYNLNANKNPYCSAVISPKVNKFRKSYKDKLKEELKK</sequence>
<dbReference type="GO" id="GO:0008113">
    <property type="term" value="F:peptide-methionine (S)-S-oxide reductase activity"/>
    <property type="evidence" value="ECO:0007669"/>
    <property type="project" value="UniProtKB-UniRule"/>
</dbReference>
<dbReference type="Pfam" id="PF01625">
    <property type="entry name" value="PMSR"/>
    <property type="match status" value="1"/>
</dbReference>
<evidence type="ECO:0000256" key="1">
    <source>
        <dbReference type="ARBA" id="ARBA00023002"/>
    </source>
</evidence>
<organism evidence="7 8">
    <name type="scientific">Saprospira grandis DSM 2844</name>
    <dbReference type="NCBI Taxonomy" id="694433"/>
    <lineage>
        <taxon>Bacteria</taxon>
        <taxon>Pseudomonadati</taxon>
        <taxon>Bacteroidota</taxon>
        <taxon>Saprospiria</taxon>
        <taxon>Saprospirales</taxon>
        <taxon>Saprospiraceae</taxon>
        <taxon>Saprospira</taxon>
    </lineage>
</organism>
<dbReference type="NCBIfam" id="TIGR00401">
    <property type="entry name" value="msrA"/>
    <property type="match status" value="1"/>
</dbReference>
<dbReference type="SUPFAM" id="SSF55068">
    <property type="entry name" value="Peptide methionine sulfoxide reductase"/>
    <property type="match status" value="1"/>
</dbReference>
<feature type="domain" description="Peptide methionine sulphoxide reductase MsrA" evidence="6">
    <location>
        <begin position="45"/>
        <end position="195"/>
    </location>
</feature>
<keyword evidence="5" id="KW-0732">Signal</keyword>
<dbReference type="RefSeq" id="WP_002656811.1">
    <property type="nucleotide sequence ID" value="NZ_JH719942.1"/>
</dbReference>
<evidence type="ECO:0000313" key="8">
    <source>
        <dbReference type="Proteomes" id="UP000005113"/>
    </source>
</evidence>
<evidence type="ECO:0000259" key="6">
    <source>
        <dbReference type="Pfam" id="PF01625"/>
    </source>
</evidence>
<name>J1I1F8_9BACT</name>
<evidence type="ECO:0000256" key="2">
    <source>
        <dbReference type="ARBA" id="ARBA00047806"/>
    </source>
</evidence>
<evidence type="ECO:0000256" key="3">
    <source>
        <dbReference type="ARBA" id="ARBA00048782"/>
    </source>
</evidence>
<dbReference type="Gene3D" id="3.30.1060.10">
    <property type="entry name" value="Peptide methionine sulphoxide reductase MsrA"/>
    <property type="match status" value="1"/>
</dbReference>
<accession>J1I1F8</accession>
<comment type="function">
    <text evidence="4">Has an important function as a repair enzyme for proteins that have been inactivated by oxidation. Catalyzes the reversible oxidation-reduction of methionine sulfoxide in proteins to methionine.</text>
</comment>
<protein>
    <recommendedName>
        <fullName evidence="4">Peptide methionine sulfoxide reductase MsrA</fullName>
        <shortName evidence="4">Protein-methionine-S-oxide reductase</shortName>
        <ecNumber evidence="4">1.8.4.11</ecNumber>
    </recommendedName>
    <alternativeName>
        <fullName evidence="4">Peptide-methionine (S)-S-oxide reductase</fullName>
        <shortName evidence="4">Peptide Met(O) reductase</shortName>
    </alternativeName>
</protein>
<dbReference type="EMBL" id="JH719942">
    <property type="protein sequence ID" value="EJF52103.1"/>
    <property type="molecule type" value="Genomic_DNA"/>
</dbReference>
<dbReference type="InterPro" id="IPR036509">
    <property type="entry name" value="Met_Sox_Rdtase_MsrA_sf"/>
</dbReference>
<feature type="chain" id="PRO_5003743717" description="Peptide methionine sulfoxide reductase MsrA" evidence="5">
    <location>
        <begin position="20"/>
        <end position="220"/>
    </location>
</feature>
<comment type="similarity">
    <text evidence="4">Belongs to the MsrA Met sulfoxide reductase family.</text>
</comment>
<gene>
    <name evidence="4" type="primary">msrA</name>
    <name evidence="7" type="ORF">SapgrDRAFT_0357</name>
</gene>
<evidence type="ECO:0000256" key="5">
    <source>
        <dbReference type="SAM" id="SignalP"/>
    </source>
</evidence>
<feature type="active site" evidence="4">
    <location>
        <position position="51"/>
    </location>
</feature>
<evidence type="ECO:0000256" key="4">
    <source>
        <dbReference type="HAMAP-Rule" id="MF_01401"/>
    </source>
</evidence>